<dbReference type="GO" id="GO:0000978">
    <property type="term" value="F:RNA polymerase II cis-regulatory region sequence-specific DNA binding"/>
    <property type="evidence" value="ECO:0007669"/>
    <property type="project" value="TreeGrafter"/>
</dbReference>
<gene>
    <name evidence="6" type="ORF">M422DRAFT_111323</name>
    <name evidence="5" type="ORF">M422DRAFT_115248</name>
</gene>
<reference evidence="5 7" key="1">
    <citation type="submission" date="2014-06" db="EMBL/GenBank/DDBJ databases">
        <title>Evolutionary Origins and Diversification of the Mycorrhizal Mutualists.</title>
        <authorList>
            <consortium name="DOE Joint Genome Institute"/>
            <consortium name="Mycorrhizal Genomics Consortium"/>
            <person name="Kohler A."/>
            <person name="Kuo A."/>
            <person name="Nagy L.G."/>
            <person name="Floudas D."/>
            <person name="Copeland A."/>
            <person name="Barry K.W."/>
            <person name="Cichocki N."/>
            <person name="Veneault-Fourrey C."/>
            <person name="LaButti K."/>
            <person name="Lindquist E.A."/>
            <person name="Lipzen A."/>
            <person name="Lundell T."/>
            <person name="Morin E."/>
            <person name="Murat C."/>
            <person name="Riley R."/>
            <person name="Ohm R."/>
            <person name="Sun H."/>
            <person name="Tunlid A."/>
            <person name="Henrissat B."/>
            <person name="Grigoriev I.V."/>
            <person name="Hibbett D.S."/>
            <person name="Martin F."/>
        </authorList>
    </citation>
    <scope>NUCLEOTIDE SEQUENCE [LARGE SCALE GENOMIC DNA]</scope>
    <source>
        <strain evidence="5 7">SS14</strain>
    </source>
</reference>
<evidence type="ECO:0000256" key="2">
    <source>
        <dbReference type="ARBA" id="ARBA00023163"/>
    </source>
</evidence>
<name>A0A0C9UFM8_SPHS4</name>
<dbReference type="InterPro" id="IPR036910">
    <property type="entry name" value="HMG_box_dom_sf"/>
</dbReference>
<dbReference type="EMBL" id="KN837179">
    <property type="protein sequence ID" value="KIJ36340.1"/>
    <property type="molecule type" value="Genomic_DNA"/>
</dbReference>
<dbReference type="Gene3D" id="1.10.30.10">
    <property type="entry name" value="High mobility group box domain"/>
    <property type="match status" value="1"/>
</dbReference>
<dbReference type="Pfam" id="PF00505">
    <property type="entry name" value="HMG_box"/>
    <property type="match status" value="1"/>
</dbReference>
<feature type="DNA-binding region" description="HMG box" evidence="3">
    <location>
        <begin position="4"/>
        <end position="69"/>
    </location>
</feature>
<evidence type="ECO:0000256" key="1">
    <source>
        <dbReference type="ARBA" id="ARBA00023125"/>
    </source>
</evidence>
<feature type="non-terminal residue" evidence="5">
    <location>
        <position position="77"/>
    </location>
</feature>
<dbReference type="GO" id="GO:0001228">
    <property type="term" value="F:DNA-binding transcription activator activity, RNA polymerase II-specific"/>
    <property type="evidence" value="ECO:0007669"/>
    <property type="project" value="TreeGrafter"/>
</dbReference>
<keyword evidence="7" id="KW-1185">Reference proteome</keyword>
<dbReference type="GO" id="GO:0005634">
    <property type="term" value="C:nucleus"/>
    <property type="evidence" value="ECO:0007669"/>
    <property type="project" value="UniProtKB-UniRule"/>
</dbReference>
<organism evidence="5 7">
    <name type="scientific">Sphaerobolus stellatus (strain SS14)</name>
    <dbReference type="NCBI Taxonomy" id="990650"/>
    <lineage>
        <taxon>Eukaryota</taxon>
        <taxon>Fungi</taxon>
        <taxon>Dikarya</taxon>
        <taxon>Basidiomycota</taxon>
        <taxon>Agaricomycotina</taxon>
        <taxon>Agaricomycetes</taxon>
        <taxon>Phallomycetidae</taxon>
        <taxon>Geastrales</taxon>
        <taxon>Sphaerobolaceae</taxon>
        <taxon>Sphaerobolus</taxon>
    </lineage>
</organism>
<dbReference type="Proteomes" id="UP000054279">
    <property type="component" value="Unassembled WGS sequence"/>
</dbReference>
<dbReference type="PANTHER" id="PTHR10270:SF161">
    <property type="entry name" value="SEX-DETERMINING REGION Y PROTEIN"/>
    <property type="match status" value="1"/>
</dbReference>
<dbReference type="AlphaFoldDB" id="A0A0C9UFM8"/>
<proteinExistence type="predicted"/>
<evidence type="ECO:0000313" key="5">
    <source>
        <dbReference type="EMBL" id="KIJ23985.1"/>
    </source>
</evidence>
<dbReference type="OrthoDB" id="6247875at2759"/>
<keyword evidence="2" id="KW-0804">Transcription</keyword>
<keyword evidence="3" id="KW-0539">Nucleus</keyword>
<keyword evidence="1 3" id="KW-0238">DNA-binding</keyword>
<evidence type="ECO:0000313" key="6">
    <source>
        <dbReference type="EMBL" id="KIJ36340.1"/>
    </source>
</evidence>
<protein>
    <recommendedName>
        <fullName evidence="4">HMG box domain-containing protein</fullName>
    </recommendedName>
</protein>
<dbReference type="PROSITE" id="PS50118">
    <property type="entry name" value="HMG_BOX_2"/>
    <property type="match status" value="1"/>
</dbReference>
<dbReference type="InterPro" id="IPR050140">
    <property type="entry name" value="SRY-related_HMG-box_TF-like"/>
</dbReference>
<feature type="non-terminal residue" evidence="5">
    <location>
        <position position="1"/>
    </location>
</feature>
<evidence type="ECO:0000256" key="3">
    <source>
        <dbReference type="PROSITE-ProRule" id="PRU00267"/>
    </source>
</evidence>
<accession>A0A0C9UFM8</accession>
<dbReference type="EMBL" id="KN837551">
    <property type="protein sequence ID" value="KIJ23985.1"/>
    <property type="molecule type" value="Genomic_DNA"/>
</dbReference>
<dbReference type="GO" id="GO:0030154">
    <property type="term" value="P:cell differentiation"/>
    <property type="evidence" value="ECO:0007669"/>
    <property type="project" value="TreeGrafter"/>
</dbReference>
<dbReference type="CDD" id="cd01389">
    <property type="entry name" value="HMG-box_ROX1-like"/>
    <property type="match status" value="1"/>
</dbReference>
<dbReference type="SUPFAM" id="SSF47095">
    <property type="entry name" value="HMG-box"/>
    <property type="match status" value="1"/>
</dbReference>
<dbReference type="HOGENOM" id="CLU_082854_6_2_1"/>
<evidence type="ECO:0000259" key="4">
    <source>
        <dbReference type="PROSITE" id="PS50118"/>
    </source>
</evidence>
<evidence type="ECO:0000313" key="7">
    <source>
        <dbReference type="Proteomes" id="UP000054279"/>
    </source>
</evidence>
<sequence>PGHIPRPPNAFIVFRTEYIRAMETQNSTPEVSRSLGEMWRSMSEEQKQPWVEKALEKKLEHQAKYPNYRYKPVHPRD</sequence>
<dbReference type="InterPro" id="IPR009071">
    <property type="entry name" value="HMG_box_dom"/>
</dbReference>
<feature type="domain" description="HMG box" evidence="4">
    <location>
        <begin position="4"/>
        <end position="69"/>
    </location>
</feature>
<dbReference type="SMART" id="SM00398">
    <property type="entry name" value="HMG"/>
    <property type="match status" value="1"/>
</dbReference>
<dbReference type="PANTHER" id="PTHR10270">
    <property type="entry name" value="SOX TRANSCRIPTION FACTOR"/>
    <property type="match status" value="1"/>
</dbReference>